<evidence type="ECO:0000313" key="1">
    <source>
        <dbReference type="EMBL" id="EAQ79804.1"/>
    </source>
</evidence>
<name>A3ZUA1_9BACT</name>
<gene>
    <name evidence="1" type="ORF">DSM3645_21729</name>
</gene>
<dbReference type="EMBL" id="AANZ01000012">
    <property type="protein sequence ID" value="EAQ79804.1"/>
    <property type="molecule type" value="Genomic_DNA"/>
</dbReference>
<sequence length="372" mass="41109">MEARICFAAVIFGAALSLGANHRTENFVVTAPDKQMAQQTCEAAEGFRRQLALEWLGRELPPWSQPCPILVKVGGGAGGFTQFAFNRGVPFNWTMEIQGSRERILDSVLPHEILHTVFASHFGRPLPRWADEGACTTVEHDSEKNKNTKLLYECLTTDRGIAFNRMFAMEDYPADVLPLYAQGYSLARFLIVQGGKPKYVEYIGEGMKSNNWTRTTNKFYGYHSLSDLQVAWLGWVRDGSSIANVRGPQQQVAQNEPEPFVLRGQSPEAPHNSVAVAVATPQPSGQPRPFMQVNATASSEGFYHRGGSEPSHNDMAMNIAADQATRQIGSQPAALPPAQPSPPVKEKVLLEWERTSRNAPTYYLPGGTSLFR</sequence>
<organism evidence="1 2">
    <name type="scientific">Blastopirellula marina DSM 3645</name>
    <dbReference type="NCBI Taxonomy" id="314230"/>
    <lineage>
        <taxon>Bacteria</taxon>
        <taxon>Pseudomonadati</taxon>
        <taxon>Planctomycetota</taxon>
        <taxon>Planctomycetia</taxon>
        <taxon>Pirellulales</taxon>
        <taxon>Pirellulaceae</taxon>
        <taxon>Blastopirellula</taxon>
    </lineage>
</organism>
<dbReference type="OrthoDB" id="260154at2"/>
<evidence type="ECO:0000313" key="2">
    <source>
        <dbReference type="Proteomes" id="UP000004358"/>
    </source>
</evidence>
<dbReference type="HOGENOM" id="CLU_743287_0_0_0"/>
<proteinExistence type="predicted"/>
<reference evidence="1 2" key="1">
    <citation type="submission" date="2006-02" db="EMBL/GenBank/DDBJ databases">
        <authorList>
            <person name="Amann R."/>
            <person name="Ferriera S."/>
            <person name="Johnson J."/>
            <person name="Kravitz S."/>
            <person name="Halpern A."/>
            <person name="Remington K."/>
            <person name="Beeson K."/>
            <person name="Tran B."/>
            <person name="Rogers Y.-H."/>
            <person name="Friedman R."/>
            <person name="Venter J.C."/>
        </authorList>
    </citation>
    <scope>NUCLEOTIDE SEQUENCE [LARGE SCALE GENOMIC DNA]</scope>
    <source>
        <strain evidence="1 2">DSM 3645</strain>
    </source>
</reference>
<dbReference type="RefSeq" id="WP_002652244.1">
    <property type="nucleotide sequence ID" value="NZ_CH672376.1"/>
</dbReference>
<dbReference type="AlphaFoldDB" id="A3ZUA1"/>
<protein>
    <recommendedName>
        <fullName evidence="3">Peptidase MA-like domain-containing protein</fullName>
    </recommendedName>
</protein>
<accession>A3ZUA1</accession>
<dbReference type="eggNOG" id="ENOG5030DZV">
    <property type="taxonomic scope" value="Bacteria"/>
</dbReference>
<dbReference type="Proteomes" id="UP000004358">
    <property type="component" value="Unassembled WGS sequence"/>
</dbReference>
<comment type="caution">
    <text evidence="1">The sequence shown here is derived from an EMBL/GenBank/DDBJ whole genome shotgun (WGS) entry which is preliminary data.</text>
</comment>
<evidence type="ECO:0008006" key="3">
    <source>
        <dbReference type="Google" id="ProtNLM"/>
    </source>
</evidence>